<evidence type="ECO:0000256" key="3">
    <source>
        <dbReference type="ARBA" id="ARBA00005336"/>
    </source>
</evidence>
<gene>
    <name evidence="13" type="primary">bglX</name>
    <name evidence="13" type="ORF">D6B99_01805</name>
</gene>
<dbReference type="PROSITE" id="PS00775">
    <property type="entry name" value="GLYCOSYL_HYDROL_F3"/>
    <property type="match status" value="1"/>
</dbReference>
<accession>A0A386HKM9</accession>
<dbReference type="FunFam" id="2.60.40.10:FF:000495">
    <property type="entry name" value="Periplasmic beta-glucosidase"/>
    <property type="match status" value="1"/>
</dbReference>
<evidence type="ECO:0000256" key="7">
    <source>
        <dbReference type="ARBA" id="ARBA00022801"/>
    </source>
</evidence>
<dbReference type="RefSeq" id="WP_119984508.1">
    <property type="nucleotide sequence ID" value="NZ_CP032489.1"/>
</dbReference>
<dbReference type="EC" id="3.2.1.21" evidence="4"/>
<dbReference type="InterPro" id="IPR002772">
    <property type="entry name" value="Glyco_hydro_3_C"/>
</dbReference>
<evidence type="ECO:0000256" key="1">
    <source>
        <dbReference type="ARBA" id="ARBA00000448"/>
    </source>
</evidence>
<dbReference type="InterPro" id="IPR013783">
    <property type="entry name" value="Ig-like_fold"/>
</dbReference>
<reference evidence="13 14" key="1">
    <citation type="submission" date="2018-09" db="EMBL/GenBank/DDBJ databases">
        <title>Arachidicoccus sp. nov., a bacterium isolated from soil.</title>
        <authorList>
            <person name="Weon H.-Y."/>
            <person name="Kwon S.-W."/>
            <person name="Lee S.A."/>
        </authorList>
    </citation>
    <scope>NUCLEOTIDE SEQUENCE [LARGE SCALE GENOMIC DNA]</scope>
    <source>
        <strain evidence="13 14">KIS59-12</strain>
    </source>
</reference>
<dbReference type="InterPro" id="IPR036962">
    <property type="entry name" value="Glyco_hydro_3_N_sf"/>
</dbReference>
<proteinExistence type="inferred from homology"/>
<dbReference type="OrthoDB" id="721009at2"/>
<evidence type="ECO:0000259" key="12">
    <source>
        <dbReference type="SMART" id="SM01217"/>
    </source>
</evidence>
<dbReference type="InterPro" id="IPR036881">
    <property type="entry name" value="Glyco_hydro_3_C_sf"/>
</dbReference>
<dbReference type="SUPFAM" id="SSF51445">
    <property type="entry name" value="(Trans)glycosidases"/>
    <property type="match status" value="1"/>
</dbReference>
<comment type="catalytic activity">
    <reaction evidence="1">
        <text>Hydrolysis of terminal, non-reducing beta-D-glucosyl residues with release of beta-D-glucose.</text>
        <dbReference type="EC" id="3.2.1.21"/>
    </reaction>
</comment>
<evidence type="ECO:0000313" key="14">
    <source>
        <dbReference type="Proteomes" id="UP000266118"/>
    </source>
</evidence>
<dbReference type="PANTHER" id="PTHR30620">
    <property type="entry name" value="PERIPLASMIC BETA-GLUCOSIDASE-RELATED"/>
    <property type="match status" value="1"/>
</dbReference>
<evidence type="ECO:0000256" key="10">
    <source>
        <dbReference type="RuleBase" id="RU361161"/>
    </source>
</evidence>
<dbReference type="Gene3D" id="2.60.40.10">
    <property type="entry name" value="Immunoglobulins"/>
    <property type="match status" value="1"/>
</dbReference>
<name>A0A386HKM9_9BACT</name>
<dbReference type="InterPro" id="IPR019800">
    <property type="entry name" value="Glyco_hydro_3_AS"/>
</dbReference>
<dbReference type="GO" id="GO:0008422">
    <property type="term" value="F:beta-glucosidase activity"/>
    <property type="evidence" value="ECO:0007669"/>
    <property type="project" value="UniProtKB-EC"/>
</dbReference>
<dbReference type="KEGG" id="ark:D6B99_01805"/>
<dbReference type="Gene3D" id="3.20.20.300">
    <property type="entry name" value="Glycoside hydrolase, family 3, N-terminal domain"/>
    <property type="match status" value="1"/>
</dbReference>
<dbReference type="GO" id="GO:0009251">
    <property type="term" value="P:glucan catabolic process"/>
    <property type="evidence" value="ECO:0007669"/>
    <property type="project" value="TreeGrafter"/>
</dbReference>
<comment type="similarity">
    <text evidence="3 10">Belongs to the glycosyl hydrolase 3 family.</text>
</comment>
<dbReference type="InterPro" id="IPR026891">
    <property type="entry name" value="Fn3-like"/>
</dbReference>
<dbReference type="Proteomes" id="UP000266118">
    <property type="component" value="Chromosome"/>
</dbReference>
<dbReference type="FunFam" id="3.20.20.300:FF:000005">
    <property type="entry name" value="Periplasmic beta-glucosidase"/>
    <property type="match status" value="1"/>
</dbReference>
<evidence type="ECO:0000256" key="2">
    <source>
        <dbReference type="ARBA" id="ARBA00004418"/>
    </source>
</evidence>
<dbReference type="AlphaFoldDB" id="A0A386HKM9"/>
<comment type="subcellular location">
    <subcellularLocation>
        <location evidence="2">Periplasm</location>
    </subcellularLocation>
</comment>
<dbReference type="PRINTS" id="PR00133">
    <property type="entry name" value="GLHYDRLASE3"/>
</dbReference>
<dbReference type="PANTHER" id="PTHR30620:SF16">
    <property type="entry name" value="LYSOSOMAL BETA GLUCOSIDASE"/>
    <property type="match status" value="1"/>
</dbReference>
<feature type="domain" description="Fibronectin type III-like" evidence="12">
    <location>
        <begin position="680"/>
        <end position="749"/>
    </location>
</feature>
<dbReference type="Pfam" id="PF14310">
    <property type="entry name" value="Fn3-like"/>
    <property type="match status" value="1"/>
</dbReference>
<dbReference type="GO" id="GO:0042597">
    <property type="term" value="C:periplasmic space"/>
    <property type="evidence" value="ECO:0007669"/>
    <property type="project" value="UniProtKB-SubCell"/>
</dbReference>
<keyword evidence="5 11" id="KW-0732">Signal</keyword>
<keyword evidence="6" id="KW-0574">Periplasm</keyword>
<dbReference type="NCBIfam" id="NF011678">
    <property type="entry name" value="PRK15098.1"/>
    <property type="match status" value="1"/>
</dbReference>
<keyword evidence="8 10" id="KW-0326">Glycosidase</keyword>
<organism evidence="13 14">
    <name type="scientific">Arachidicoccus soli</name>
    <dbReference type="NCBI Taxonomy" id="2341117"/>
    <lineage>
        <taxon>Bacteria</taxon>
        <taxon>Pseudomonadati</taxon>
        <taxon>Bacteroidota</taxon>
        <taxon>Chitinophagia</taxon>
        <taxon>Chitinophagales</taxon>
        <taxon>Chitinophagaceae</taxon>
        <taxon>Arachidicoccus</taxon>
    </lineage>
</organism>
<dbReference type="Pfam" id="PF01915">
    <property type="entry name" value="Glyco_hydro_3_C"/>
    <property type="match status" value="1"/>
</dbReference>
<feature type="signal peptide" evidence="11">
    <location>
        <begin position="1"/>
        <end position="23"/>
    </location>
</feature>
<sequence length="761" mass="83748">MKQTIKYILFSAIAFCSNNILNAQNLPCPFIDFLMGKMTLEEKIGQLNLAVINNGVLTGTAISTGVDQKIKAGQAGGVFGTWDIDQIKKLQGLAVQGSRLHIPLLFGLDVIHGHQTIFPVPLALSCSWDTSLVKAVARTAAIEASADGINWVYSPMVDISRDARWGRDVEGAGEDPFLGAQMAKAMVEGYQGNNLMANNTVMACVKHFALYGAAMAGRDYTGVDMGRQEMYQYYFPPYKAAVDAGAGSVMASFNDVNGLPSAANKWLLTDVLRKQWGFKGFVVSDYGAINELTTRGLGDAQTIAALALNAGNDMEMVGDNYLGTLKKSVASGLVTMQTLDAACRRILEAKYKLGLFEDPYKYINVQRAKTEELTKSHLEQARKTAERTFVLLKNKNQRLPLKRKGTIAVIGPLADSKINMPGAWSVADDYHNSVTVLEGIQAALKNKATVLYQKGANITDDSLLKLRVNSFKEEITTDKRTPQQMITDAVKIARKSDVIIAVVGEAADMSGESASRTDIGIPHSQLNLLKALHKTGKPIVAVLFNGRPLTLNWENDHCDAILDTWFGGFEAGNAIADVLFGKYNPSGKITMSFPRNVGQIPIFYNERRTGRPFDENKDASKYKSDYLDVSNTPLFPFGYGLSYTNFSYDKIELSKTRLKADETLNASVKITNTGKYAGEEVVQLYITDPVARTTRSVEDLRGFKKIFLQPGESKDVTFSITPEDLKYYDYDLKYDWDAGDFIIKIGTNSRDTQSATVIWNK</sequence>
<dbReference type="Gene3D" id="3.40.50.1700">
    <property type="entry name" value="Glycoside hydrolase family 3 C-terminal domain"/>
    <property type="match status" value="1"/>
</dbReference>
<dbReference type="SMART" id="SM01217">
    <property type="entry name" value="Fn3_like"/>
    <property type="match status" value="1"/>
</dbReference>
<evidence type="ECO:0000256" key="6">
    <source>
        <dbReference type="ARBA" id="ARBA00022764"/>
    </source>
</evidence>
<protein>
    <recommendedName>
        <fullName evidence="9">Periplasmic beta-glucosidase</fullName>
        <ecNumber evidence="4">3.2.1.21</ecNumber>
    </recommendedName>
</protein>
<feature type="chain" id="PRO_5017486338" description="Periplasmic beta-glucosidase" evidence="11">
    <location>
        <begin position="24"/>
        <end position="761"/>
    </location>
</feature>
<evidence type="ECO:0000256" key="11">
    <source>
        <dbReference type="SAM" id="SignalP"/>
    </source>
</evidence>
<evidence type="ECO:0000256" key="8">
    <source>
        <dbReference type="ARBA" id="ARBA00023295"/>
    </source>
</evidence>
<dbReference type="InterPro" id="IPR017853">
    <property type="entry name" value="GH"/>
</dbReference>
<dbReference type="Pfam" id="PF00933">
    <property type="entry name" value="Glyco_hydro_3"/>
    <property type="match status" value="1"/>
</dbReference>
<keyword evidence="7 10" id="KW-0378">Hydrolase</keyword>
<dbReference type="InterPro" id="IPR001764">
    <property type="entry name" value="Glyco_hydro_3_N"/>
</dbReference>
<dbReference type="InterPro" id="IPR051915">
    <property type="entry name" value="Cellulose_Degrad_GH3"/>
</dbReference>
<dbReference type="SUPFAM" id="SSF52279">
    <property type="entry name" value="Beta-D-glucan exohydrolase, C-terminal domain"/>
    <property type="match status" value="1"/>
</dbReference>
<dbReference type="FunFam" id="3.40.50.1700:FF:000004">
    <property type="entry name" value="Periplasmic beta-glucosidase"/>
    <property type="match status" value="1"/>
</dbReference>
<keyword evidence="14" id="KW-1185">Reference proteome</keyword>
<evidence type="ECO:0000313" key="13">
    <source>
        <dbReference type="EMBL" id="AYD46458.1"/>
    </source>
</evidence>
<dbReference type="EMBL" id="CP032489">
    <property type="protein sequence ID" value="AYD46458.1"/>
    <property type="molecule type" value="Genomic_DNA"/>
</dbReference>
<evidence type="ECO:0000256" key="5">
    <source>
        <dbReference type="ARBA" id="ARBA00022729"/>
    </source>
</evidence>
<evidence type="ECO:0000256" key="9">
    <source>
        <dbReference type="ARBA" id="ARBA00067498"/>
    </source>
</evidence>
<evidence type="ECO:0000256" key="4">
    <source>
        <dbReference type="ARBA" id="ARBA00012744"/>
    </source>
</evidence>